<sequence>MSRPDIEKMKESCDRILARHEDGNLTHEDGYDFAFTAMDFVFALAAYIEAKEQDDDTTQKAEPAAKAEGLRVAARACDAKAGEHVKLSENSTQRGDDSGASERLEKAHLYHNLSKEFRRLATEAECEAGDEPKRDRLNELVFNAIVPEELRPETPEAIDAMLNAMEAEPFSEEKIQRMLRKIRGAEAEKGAK</sequence>
<gene>
    <name evidence="1" type="ORF">LCGC14_3166740</name>
</gene>
<reference evidence="1" key="1">
    <citation type="journal article" date="2015" name="Nature">
        <title>Complex archaea that bridge the gap between prokaryotes and eukaryotes.</title>
        <authorList>
            <person name="Spang A."/>
            <person name="Saw J.H."/>
            <person name="Jorgensen S.L."/>
            <person name="Zaremba-Niedzwiedzka K."/>
            <person name="Martijn J."/>
            <person name="Lind A.E."/>
            <person name="van Eijk R."/>
            <person name="Schleper C."/>
            <person name="Guy L."/>
            <person name="Ettema T.J."/>
        </authorList>
    </citation>
    <scope>NUCLEOTIDE SEQUENCE</scope>
</reference>
<name>A0A0F8VJQ4_9ZZZZ</name>
<comment type="caution">
    <text evidence="1">The sequence shown here is derived from an EMBL/GenBank/DDBJ whole genome shotgun (WGS) entry which is preliminary data.</text>
</comment>
<proteinExistence type="predicted"/>
<accession>A0A0F8VJQ4</accession>
<evidence type="ECO:0000313" key="1">
    <source>
        <dbReference type="EMBL" id="KKK44673.1"/>
    </source>
</evidence>
<dbReference type="AlphaFoldDB" id="A0A0F8VJQ4"/>
<organism evidence="1">
    <name type="scientific">marine sediment metagenome</name>
    <dbReference type="NCBI Taxonomy" id="412755"/>
    <lineage>
        <taxon>unclassified sequences</taxon>
        <taxon>metagenomes</taxon>
        <taxon>ecological metagenomes</taxon>
    </lineage>
</organism>
<dbReference type="EMBL" id="LAZR01070156">
    <property type="protein sequence ID" value="KKK44673.1"/>
    <property type="molecule type" value="Genomic_DNA"/>
</dbReference>
<protein>
    <submittedName>
        <fullName evidence="1">Uncharacterized protein</fullName>
    </submittedName>
</protein>